<dbReference type="AlphaFoldDB" id="A0A0V1JS05"/>
<organism evidence="2 3">
    <name type="scientific">Trichinella pseudospiralis</name>
    <name type="common">Parasitic roundworm</name>
    <dbReference type="NCBI Taxonomy" id="6337"/>
    <lineage>
        <taxon>Eukaryota</taxon>
        <taxon>Metazoa</taxon>
        <taxon>Ecdysozoa</taxon>
        <taxon>Nematoda</taxon>
        <taxon>Enoplea</taxon>
        <taxon>Dorylaimia</taxon>
        <taxon>Trichinellida</taxon>
        <taxon>Trichinellidae</taxon>
        <taxon>Trichinella</taxon>
    </lineage>
</organism>
<sequence>MISLALSKLGGEQRSKLACHSTTTTTTTTTTTMASYKLKAFQKRSLHLTALEKSSPNTPNTRLDVEDDDQSAKLTRYKKKQNVSFQHHVQLEQTKKNHNNEKFAYPQQCQSTLLKRFGDNDLQDDEDSNCSVGTASSITTATSTTSNSVHSSSPLRGTLSQFIVTRSCSNHERFWRCRPLIKWTMADIIAWLRYLQMEHVISILIGYDLKGEDLLHWNENILIDFGIADEITRKRILFELKSLREKCKLTECCNSKPATNSSSPHPLYPLLTDIRYESMKAISVAAHVPLENLAVTELANGALAVTEENFYLDLKPGDIIVELNGISCIGMSEMKFQKHLARCQGNQQQLVVLKLAHCIHSRSEQLCNMEPLRIPRPQFDGMKFVHLNDNYGFYMTIKNDNFKPMDNNNCQLLKTIFNRENNSSFNVRQKQQK</sequence>
<evidence type="ECO:0000313" key="2">
    <source>
        <dbReference type="EMBL" id="KRZ37709.1"/>
    </source>
</evidence>
<feature type="domain" description="SAM" evidence="1">
    <location>
        <begin position="183"/>
        <end position="246"/>
    </location>
</feature>
<dbReference type="EMBL" id="JYDV01000055">
    <property type="protein sequence ID" value="KRZ37709.1"/>
    <property type="molecule type" value="Genomic_DNA"/>
</dbReference>
<evidence type="ECO:0000259" key="1">
    <source>
        <dbReference type="PROSITE" id="PS50105"/>
    </source>
</evidence>
<dbReference type="InterPro" id="IPR001660">
    <property type="entry name" value="SAM"/>
</dbReference>
<dbReference type="SMART" id="SM00454">
    <property type="entry name" value="SAM"/>
    <property type="match status" value="1"/>
</dbReference>
<dbReference type="InterPro" id="IPR013761">
    <property type="entry name" value="SAM/pointed_sf"/>
</dbReference>
<accession>A0A0V1JS05</accession>
<dbReference type="SUPFAM" id="SSF50156">
    <property type="entry name" value="PDZ domain-like"/>
    <property type="match status" value="1"/>
</dbReference>
<dbReference type="InterPro" id="IPR036034">
    <property type="entry name" value="PDZ_sf"/>
</dbReference>
<protein>
    <recommendedName>
        <fullName evidence="1">SAM domain-containing protein</fullName>
    </recommendedName>
</protein>
<dbReference type="SUPFAM" id="SSF47769">
    <property type="entry name" value="SAM/Pointed domain"/>
    <property type="match status" value="1"/>
</dbReference>
<comment type="caution">
    <text evidence="2">The sequence shown here is derived from an EMBL/GenBank/DDBJ whole genome shotgun (WGS) entry which is preliminary data.</text>
</comment>
<gene>
    <name evidence="2" type="primary">C05D10.4</name>
    <name evidence="2" type="ORF">T4C_4122</name>
</gene>
<evidence type="ECO:0000313" key="3">
    <source>
        <dbReference type="Proteomes" id="UP000054826"/>
    </source>
</evidence>
<name>A0A0V1JS05_TRIPS</name>
<dbReference type="Proteomes" id="UP000054826">
    <property type="component" value="Unassembled WGS sequence"/>
</dbReference>
<proteinExistence type="predicted"/>
<reference evidence="2 3" key="1">
    <citation type="submission" date="2015-01" db="EMBL/GenBank/DDBJ databases">
        <title>Evolution of Trichinella species and genotypes.</title>
        <authorList>
            <person name="Korhonen P.K."/>
            <person name="Edoardo P."/>
            <person name="Giuseppe L.R."/>
            <person name="Gasser R.B."/>
        </authorList>
    </citation>
    <scope>NUCLEOTIDE SEQUENCE [LARGE SCALE GENOMIC DNA]</scope>
    <source>
        <strain evidence="2">ISS176</strain>
    </source>
</reference>
<dbReference type="Pfam" id="PF07647">
    <property type="entry name" value="SAM_2"/>
    <property type="match status" value="1"/>
</dbReference>
<dbReference type="Gene3D" id="1.10.150.50">
    <property type="entry name" value="Transcription Factor, Ets-1"/>
    <property type="match status" value="1"/>
</dbReference>
<dbReference type="PROSITE" id="PS50105">
    <property type="entry name" value="SAM_DOMAIN"/>
    <property type="match status" value="1"/>
</dbReference>